<gene>
    <name evidence="1" type="ORF">Y1Q_0003973</name>
</gene>
<dbReference type="Proteomes" id="UP000050525">
    <property type="component" value="Unassembled WGS sequence"/>
</dbReference>
<keyword evidence="2" id="KW-1185">Reference proteome</keyword>
<evidence type="ECO:0000313" key="1">
    <source>
        <dbReference type="EMBL" id="KYO48546.1"/>
    </source>
</evidence>
<accession>A0A151PHG8</accession>
<reference evidence="1 2" key="1">
    <citation type="journal article" date="2012" name="Genome Biol.">
        <title>Sequencing three crocodilian genomes to illuminate the evolution of archosaurs and amniotes.</title>
        <authorList>
            <person name="St John J.A."/>
            <person name="Braun E.L."/>
            <person name="Isberg S.R."/>
            <person name="Miles L.G."/>
            <person name="Chong A.Y."/>
            <person name="Gongora J."/>
            <person name="Dalzell P."/>
            <person name="Moran C."/>
            <person name="Bed'hom B."/>
            <person name="Abzhanov A."/>
            <person name="Burgess S.C."/>
            <person name="Cooksey A.M."/>
            <person name="Castoe T.A."/>
            <person name="Crawford N.G."/>
            <person name="Densmore L.D."/>
            <person name="Drew J.C."/>
            <person name="Edwards S.V."/>
            <person name="Faircloth B.C."/>
            <person name="Fujita M.K."/>
            <person name="Greenwold M.J."/>
            <person name="Hoffmann F.G."/>
            <person name="Howard J.M."/>
            <person name="Iguchi T."/>
            <person name="Janes D.E."/>
            <person name="Khan S.Y."/>
            <person name="Kohno S."/>
            <person name="de Koning A.J."/>
            <person name="Lance S.L."/>
            <person name="McCarthy F.M."/>
            <person name="McCormack J.E."/>
            <person name="Merchant M.E."/>
            <person name="Peterson D.G."/>
            <person name="Pollock D.D."/>
            <person name="Pourmand N."/>
            <person name="Raney B.J."/>
            <person name="Roessler K.A."/>
            <person name="Sanford J.R."/>
            <person name="Sawyer R.H."/>
            <person name="Schmidt C.J."/>
            <person name="Triplett E.W."/>
            <person name="Tuberville T.D."/>
            <person name="Venegas-Anaya M."/>
            <person name="Howard J.T."/>
            <person name="Jarvis E.D."/>
            <person name="Guillette L.J.Jr."/>
            <person name="Glenn T.C."/>
            <person name="Green R.E."/>
            <person name="Ray D.A."/>
        </authorList>
    </citation>
    <scope>NUCLEOTIDE SEQUENCE [LARGE SCALE GENOMIC DNA]</scope>
    <source>
        <strain evidence="1">KSC_2009_1</strain>
    </source>
</reference>
<organism evidence="1 2">
    <name type="scientific">Alligator mississippiensis</name>
    <name type="common">American alligator</name>
    <dbReference type="NCBI Taxonomy" id="8496"/>
    <lineage>
        <taxon>Eukaryota</taxon>
        <taxon>Metazoa</taxon>
        <taxon>Chordata</taxon>
        <taxon>Craniata</taxon>
        <taxon>Vertebrata</taxon>
        <taxon>Euteleostomi</taxon>
        <taxon>Archelosauria</taxon>
        <taxon>Archosauria</taxon>
        <taxon>Crocodylia</taxon>
        <taxon>Alligatoridae</taxon>
        <taxon>Alligatorinae</taxon>
        <taxon>Alligator</taxon>
    </lineage>
</organism>
<dbReference type="EMBL" id="AKHW03000179">
    <property type="protein sequence ID" value="KYO48546.1"/>
    <property type="molecule type" value="Genomic_DNA"/>
</dbReference>
<evidence type="ECO:0000313" key="2">
    <source>
        <dbReference type="Proteomes" id="UP000050525"/>
    </source>
</evidence>
<dbReference type="AlphaFoldDB" id="A0A151PHG8"/>
<name>A0A151PHG8_ALLMI</name>
<protein>
    <submittedName>
        <fullName evidence="1">Uncharacterized protein</fullName>
    </submittedName>
</protein>
<proteinExistence type="predicted"/>
<sequence>MAPAVTAGAWPQQQEPVVVVGARWQWREPSGSKHGAPEELWAMWKRVAKSQYDSKLSLKTHTSTSSSSPTREQCRGYLQELTTHCRHTPAADSACGSSPCPRQPPGACGIHGQTGCLEVLPGLALGHESGIGYRKHSTVLTPKCCKPLAEFDILVAVLLPRSSLSPAIVLHFCARDIVQPLTVFICSTQAP</sequence>
<comment type="caution">
    <text evidence="1">The sequence shown here is derived from an EMBL/GenBank/DDBJ whole genome shotgun (WGS) entry which is preliminary data.</text>
</comment>